<evidence type="ECO:0000256" key="1">
    <source>
        <dbReference type="ARBA" id="ARBA00004418"/>
    </source>
</evidence>
<dbReference type="GO" id="GO:0003824">
    <property type="term" value="F:catalytic activity"/>
    <property type="evidence" value="ECO:0007669"/>
    <property type="project" value="InterPro"/>
</dbReference>
<dbReference type="Pfam" id="PF04349">
    <property type="entry name" value="MdoG"/>
    <property type="match status" value="1"/>
</dbReference>
<keyword evidence="5" id="KW-1185">Reference proteome</keyword>
<feature type="domain" description="Glucan biosynthesis periplasmic MdoG C-terminal" evidence="3">
    <location>
        <begin position="53"/>
        <end position="554"/>
    </location>
</feature>
<evidence type="ECO:0000256" key="2">
    <source>
        <dbReference type="SAM" id="SignalP"/>
    </source>
</evidence>
<dbReference type="EMBL" id="SJPU01000001">
    <property type="protein sequence ID" value="TWU18962.1"/>
    <property type="molecule type" value="Genomic_DNA"/>
</dbReference>
<accession>A0A5C6C4E8</accession>
<gene>
    <name evidence="4" type="primary">mdoG</name>
    <name evidence="4" type="ORF">Poly21_11330</name>
</gene>
<reference evidence="4 5" key="1">
    <citation type="journal article" date="2020" name="Antonie Van Leeuwenhoek">
        <title>Rhodopirellula heiligendammensis sp. nov., Rhodopirellula pilleata sp. nov., and Rhodopirellula solitaria sp. nov. isolated from natural or artificial marine surfaces in Northern Germany and California, USA, and emended description of the genus Rhodopirellula.</title>
        <authorList>
            <person name="Kallscheuer N."/>
            <person name="Wiegand S."/>
            <person name="Jogler M."/>
            <person name="Boedeker C."/>
            <person name="Peeters S.H."/>
            <person name="Rast P."/>
            <person name="Heuer A."/>
            <person name="Jetten M.S.M."/>
            <person name="Rohde M."/>
            <person name="Jogler C."/>
        </authorList>
    </citation>
    <scope>NUCLEOTIDE SEQUENCE [LARGE SCALE GENOMIC DNA]</scope>
    <source>
        <strain evidence="4 5">Poly21</strain>
    </source>
</reference>
<dbReference type="SUPFAM" id="SSF74650">
    <property type="entry name" value="Galactose mutarotase-like"/>
    <property type="match status" value="1"/>
</dbReference>
<feature type="signal peptide" evidence="2">
    <location>
        <begin position="1"/>
        <end position="27"/>
    </location>
</feature>
<comment type="subcellular location">
    <subcellularLocation>
        <location evidence="1">Periplasm</location>
    </subcellularLocation>
</comment>
<protein>
    <submittedName>
        <fullName evidence="4">Glucans biosynthesis protein G</fullName>
    </submittedName>
</protein>
<dbReference type="InterPro" id="IPR007444">
    <property type="entry name" value="Glucan_biosyn_MdoG_C"/>
</dbReference>
<dbReference type="OrthoDB" id="335750at2"/>
<dbReference type="InterPro" id="IPR011013">
    <property type="entry name" value="Gal_mutarotase_sf_dom"/>
</dbReference>
<proteinExistence type="predicted"/>
<dbReference type="Gene3D" id="2.70.98.10">
    <property type="match status" value="1"/>
</dbReference>
<dbReference type="InterPro" id="IPR014438">
    <property type="entry name" value="Glucan_biosyn_MdoG/MdoD"/>
</dbReference>
<dbReference type="GO" id="GO:0051274">
    <property type="term" value="P:beta-glucan biosynthetic process"/>
    <property type="evidence" value="ECO:0007669"/>
    <property type="project" value="TreeGrafter"/>
</dbReference>
<dbReference type="PANTHER" id="PTHR30504">
    <property type="entry name" value="GLUCANS BIOSYNTHESIS PROTEIN"/>
    <property type="match status" value="1"/>
</dbReference>
<organism evidence="4 5">
    <name type="scientific">Allorhodopirellula heiligendammensis</name>
    <dbReference type="NCBI Taxonomy" id="2714739"/>
    <lineage>
        <taxon>Bacteria</taxon>
        <taxon>Pseudomonadati</taxon>
        <taxon>Planctomycetota</taxon>
        <taxon>Planctomycetia</taxon>
        <taxon>Pirellulales</taxon>
        <taxon>Pirellulaceae</taxon>
        <taxon>Allorhodopirellula</taxon>
    </lineage>
</organism>
<evidence type="ECO:0000313" key="5">
    <source>
        <dbReference type="Proteomes" id="UP000319908"/>
    </source>
</evidence>
<sequence length="573" mass="63916">MSALRPILHAIGVTLWCLLPCSGAVQADEKAVDLAEERAARENAVPTASQVSDFDDLQLFAQHLATTTYVPEPPLIPALAELSYEQYRDIRFRNGRALWSDGDHPFWLEFFHRGFVQRDRVDVNVIEGNATKNELRTRQIPYDRELFDFEGAAAGVNIREPIGFAGFKAVGRFEEGGFGQEMLTFIGSSYFRARTGQTVYGTSARGLAVDVGMNRDEEFPDFRAFWVYEPAPGDRQLRVLALLDSPSLTGAYQFDFDPSMTVSKMRVTATLYFRELPGKLAIAPLTSMWIWGDGLAPPPLDKRPSCHDADGLLIHADENWTWRAFARLPYPSVTATRVEKLSGFGLLQRDRNFDHYGDTGARYDERPSVWVEPIESFGSGRIELMEIPGAHEGIDNIGAYFVADAEIDVDQPLELRYDVFFFGSTTTLAERVQPTCDNGDLLATCESFEVSRDDEAITLKIHFQPHEESVGDDDQDVVESGGQAPLGGWGRVDPGRVVPEISTVRGEVDDVVVLTNGSGYLVEVRLVPTEDAPVQVAFRLNDSTGVSLTESFEYLCPHEQPKFVYPAVYTRQE</sequence>
<comment type="caution">
    <text evidence="4">The sequence shown here is derived from an EMBL/GenBank/DDBJ whole genome shotgun (WGS) entry which is preliminary data.</text>
</comment>
<evidence type="ECO:0000259" key="3">
    <source>
        <dbReference type="Pfam" id="PF04349"/>
    </source>
</evidence>
<dbReference type="RefSeq" id="WP_146405893.1">
    <property type="nucleotide sequence ID" value="NZ_SJPU01000001.1"/>
</dbReference>
<dbReference type="AlphaFoldDB" id="A0A5C6C4E8"/>
<dbReference type="GO" id="GO:0030246">
    <property type="term" value="F:carbohydrate binding"/>
    <property type="evidence" value="ECO:0007669"/>
    <property type="project" value="InterPro"/>
</dbReference>
<name>A0A5C6C4E8_9BACT</name>
<dbReference type="GO" id="GO:0030288">
    <property type="term" value="C:outer membrane-bounded periplasmic space"/>
    <property type="evidence" value="ECO:0007669"/>
    <property type="project" value="TreeGrafter"/>
</dbReference>
<evidence type="ECO:0000313" key="4">
    <source>
        <dbReference type="EMBL" id="TWU18962.1"/>
    </source>
</evidence>
<feature type="chain" id="PRO_5023054540" evidence="2">
    <location>
        <begin position="28"/>
        <end position="573"/>
    </location>
</feature>
<dbReference type="InterPro" id="IPR014718">
    <property type="entry name" value="GH-type_carb-bd"/>
</dbReference>
<keyword evidence="2" id="KW-0732">Signal</keyword>
<dbReference type="Proteomes" id="UP000319908">
    <property type="component" value="Unassembled WGS sequence"/>
</dbReference>
<dbReference type="PANTHER" id="PTHR30504:SF2">
    <property type="entry name" value="GLUCANS BIOSYNTHESIS PROTEIN G"/>
    <property type="match status" value="1"/>
</dbReference>